<organism evidence="3 4">
    <name type="scientific">Chlamydia serpentis</name>
    <dbReference type="NCBI Taxonomy" id="1967782"/>
    <lineage>
        <taxon>Bacteria</taxon>
        <taxon>Pseudomonadati</taxon>
        <taxon>Chlamydiota</taxon>
        <taxon>Chlamydiia</taxon>
        <taxon>Chlamydiales</taxon>
        <taxon>Chlamydiaceae</taxon>
        <taxon>Chlamydia/Chlamydophila group</taxon>
        <taxon>Chlamydia</taxon>
    </lineage>
</organism>
<keyword evidence="2" id="KW-0812">Transmembrane</keyword>
<dbReference type="KEGG" id="csee:C10C_0406"/>
<keyword evidence="2" id="KW-1133">Transmembrane helix</keyword>
<keyword evidence="4" id="KW-1185">Reference proteome</keyword>
<sequence length="205" mass="22497">MTNSIADASSLSRGCSFSSSIDAASAPQVYVTEPTSMPVGSWEAFRSKLAAKRTLNFIPTLILMLAATLLASFSALQGNWIICGISLGIIVLSLILTLLLAIPLRNKLTGTQLIDEISQDISSIGSGFVNRYGLMFSTIKSIHIPELLTQKSEEEKITSQIEEKKHSIQQLEVKIAASQHKLEEKRKKSKIFPKSLKYTNKKPCN</sequence>
<evidence type="ECO:0000313" key="4">
    <source>
        <dbReference type="Proteomes" id="UP000244926"/>
    </source>
</evidence>
<dbReference type="EMBL" id="LT993738">
    <property type="protein sequence ID" value="SPN73575.1"/>
    <property type="molecule type" value="Genomic_DNA"/>
</dbReference>
<evidence type="ECO:0000256" key="1">
    <source>
        <dbReference type="SAM" id="MobiDB-lite"/>
    </source>
</evidence>
<dbReference type="RefSeq" id="WP_108896534.1">
    <property type="nucleotide sequence ID" value="NZ_LT993738.1"/>
</dbReference>
<dbReference type="AlphaFoldDB" id="A0A2R8FAX4"/>
<dbReference type="OrthoDB" id="18766at2"/>
<accession>A0A2R8FAX4</accession>
<name>A0A2R8FAX4_9CHLA</name>
<feature type="transmembrane region" description="Helical" evidence="2">
    <location>
        <begin position="55"/>
        <end position="73"/>
    </location>
</feature>
<keyword evidence="2" id="KW-0472">Membrane</keyword>
<proteinExistence type="predicted"/>
<protein>
    <submittedName>
        <fullName evidence="3">Uncharacterized protein</fullName>
    </submittedName>
</protein>
<feature type="region of interest" description="Disordered" evidence="1">
    <location>
        <begin position="182"/>
        <end position="205"/>
    </location>
</feature>
<evidence type="ECO:0000313" key="3">
    <source>
        <dbReference type="EMBL" id="SPN73575.1"/>
    </source>
</evidence>
<gene>
    <name evidence="3" type="ORF">C10C_0406</name>
</gene>
<dbReference type="Proteomes" id="UP000244926">
    <property type="component" value="Chromosome I"/>
</dbReference>
<reference evidence="4" key="1">
    <citation type="submission" date="2017-11" db="EMBL/GenBank/DDBJ databases">
        <authorList>
            <person name="Seth-Smith MB H."/>
        </authorList>
    </citation>
    <scope>NUCLEOTIDE SEQUENCE [LARGE SCALE GENOMIC DNA]</scope>
</reference>
<evidence type="ECO:0000256" key="2">
    <source>
        <dbReference type="SAM" id="Phobius"/>
    </source>
</evidence>
<feature type="transmembrane region" description="Helical" evidence="2">
    <location>
        <begin position="79"/>
        <end position="102"/>
    </location>
</feature>